<dbReference type="FunFam" id="1.25.40.10:FF:000470">
    <property type="entry name" value="Pentatricopeptide repeat-containing protein At5g66520"/>
    <property type="match status" value="1"/>
</dbReference>
<dbReference type="Proteomes" id="UP000187406">
    <property type="component" value="Unassembled WGS sequence"/>
</dbReference>
<feature type="repeat" description="PPR" evidence="2">
    <location>
        <begin position="329"/>
        <end position="363"/>
    </location>
</feature>
<dbReference type="PANTHER" id="PTHR47926">
    <property type="entry name" value="PENTATRICOPEPTIDE REPEAT-CONTAINING PROTEIN"/>
    <property type="match status" value="1"/>
</dbReference>
<dbReference type="NCBIfam" id="TIGR00756">
    <property type="entry name" value="PPR"/>
    <property type="match status" value="7"/>
</dbReference>
<dbReference type="GO" id="GO:0003723">
    <property type="term" value="F:RNA binding"/>
    <property type="evidence" value="ECO:0007669"/>
    <property type="project" value="InterPro"/>
</dbReference>
<dbReference type="FunFam" id="1.25.40.10:FF:000090">
    <property type="entry name" value="Pentatricopeptide repeat-containing protein, chloroplastic"/>
    <property type="match status" value="1"/>
</dbReference>
<dbReference type="Pfam" id="PF01535">
    <property type="entry name" value="PPR"/>
    <property type="match status" value="2"/>
</dbReference>
<name>A0A1Q3BJU1_CEPFO</name>
<dbReference type="InterPro" id="IPR002885">
    <property type="entry name" value="PPR_rpt"/>
</dbReference>
<feature type="repeat" description="PPR" evidence="2">
    <location>
        <begin position="399"/>
        <end position="433"/>
    </location>
</feature>
<dbReference type="Pfam" id="PF20431">
    <property type="entry name" value="E_motif"/>
    <property type="match status" value="1"/>
</dbReference>
<keyword evidence="4" id="KW-1185">Reference proteome</keyword>
<accession>A0A1Q3BJU1</accession>
<feature type="repeat" description="PPR" evidence="2">
    <location>
        <begin position="364"/>
        <end position="398"/>
    </location>
</feature>
<evidence type="ECO:0000313" key="4">
    <source>
        <dbReference type="Proteomes" id="UP000187406"/>
    </source>
</evidence>
<dbReference type="InterPro" id="IPR046848">
    <property type="entry name" value="E_motif"/>
</dbReference>
<dbReference type="PANTHER" id="PTHR47926:SF528">
    <property type="entry name" value="PENTATRICOPEPTIDE REPEAT-CONTAINING PROTEIN"/>
    <property type="match status" value="1"/>
</dbReference>
<dbReference type="InParanoid" id="A0A1Q3BJU1"/>
<feature type="repeat" description="PPR" evidence="2">
    <location>
        <begin position="197"/>
        <end position="231"/>
    </location>
</feature>
<feature type="repeat" description="PPR" evidence="2">
    <location>
        <begin position="267"/>
        <end position="301"/>
    </location>
</feature>
<proteinExistence type="predicted"/>
<dbReference type="Gene3D" id="1.25.40.10">
    <property type="entry name" value="Tetratricopeptide repeat domain"/>
    <property type="match status" value="4"/>
</dbReference>
<dbReference type="EMBL" id="BDDD01000625">
    <property type="protein sequence ID" value="GAV68261.1"/>
    <property type="molecule type" value="Genomic_DNA"/>
</dbReference>
<protein>
    <submittedName>
        <fullName evidence="3">PPR domain-containing protein/PPR_2 domain-containing protein/PPR_3 domain-containing protein</fullName>
    </submittedName>
</protein>
<organism evidence="3 4">
    <name type="scientific">Cephalotus follicularis</name>
    <name type="common">Albany pitcher plant</name>
    <dbReference type="NCBI Taxonomy" id="3775"/>
    <lineage>
        <taxon>Eukaryota</taxon>
        <taxon>Viridiplantae</taxon>
        <taxon>Streptophyta</taxon>
        <taxon>Embryophyta</taxon>
        <taxon>Tracheophyta</taxon>
        <taxon>Spermatophyta</taxon>
        <taxon>Magnoliopsida</taxon>
        <taxon>eudicotyledons</taxon>
        <taxon>Gunneridae</taxon>
        <taxon>Pentapetalae</taxon>
        <taxon>rosids</taxon>
        <taxon>fabids</taxon>
        <taxon>Oxalidales</taxon>
        <taxon>Cephalotaceae</taxon>
        <taxon>Cephalotus</taxon>
    </lineage>
</organism>
<dbReference type="Pfam" id="PF13041">
    <property type="entry name" value="PPR_2"/>
    <property type="match status" value="4"/>
</dbReference>
<dbReference type="InterPro" id="IPR011990">
    <property type="entry name" value="TPR-like_helical_dom_sf"/>
</dbReference>
<dbReference type="AlphaFoldDB" id="A0A1Q3BJU1"/>
<dbReference type="FunFam" id="1.25.40.10:FF:000348">
    <property type="entry name" value="Pentatricopeptide repeat-containing protein chloroplastic"/>
    <property type="match status" value="1"/>
</dbReference>
<dbReference type="PROSITE" id="PS51375">
    <property type="entry name" value="PPR"/>
    <property type="match status" value="6"/>
</dbReference>
<comment type="caution">
    <text evidence="3">The sequence shown here is derived from an EMBL/GenBank/DDBJ whole genome shotgun (WGS) entry which is preliminary data.</text>
</comment>
<evidence type="ECO:0000256" key="2">
    <source>
        <dbReference type="PROSITE-ProRule" id="PRU00708"/>
    </source>
</evidence>
<keyword evidence="1" id="KW-0677">Repeat</keyword>
<evidence type="ECO:0000313" key="3">
    <source>
        <dbReference type="EMBL" id="GAV68261.1"/>
    </source>
</evidence>
<dbReference type="OrthoDB" id="185373at2759"/>
<dbReference type="GO" id="GO:0009451">
    <property type="term" value="P:RNA modification"/>
    <property type="evidence" value="ECO:0007669"/>
    <property type="project" value="InterPro"/>
</dbReference>
<evidence type="ECO:0000256" key="1">
    <source>
        <dbReference type="ARBA" id="ARBA00022737"/>
    </source>
</evidence>
<sequence>MFSPLKYLTVGSRLQHILHTSVLTKTFKSSTHQSLHLLLDKCFSMTQLYQIHAQIILHGLPNQNLTLGKLIFFCAITSTGDLKYAQLVFDKIPEPNKFMFNSLIRGYSNTDDPTKAILLYRDMIGSGLSPNEFTLPFVLKACASRSAYWEAVLVHCQAIKSGTGSQVCVQNALINVYVVCGLISFAQQVFDDISERTLVSWNSMIAGYSKMGFCKKAFLLFMEIKKLGVEPDKYTLVSLLSVCSQTYDIDLGRYVHLCMEVTGINIDLVFRNALLDMYAKCGHLQSARTVFDRMPDKNVVSWTSLLGAYSKCGLFESARDIFNQIPVKNVISWNCMISCYVQENRCRQALDLFHEMCNSGVAPDESTLVCVLSACSQIGDFVMGQKIHNDMSKHNVTPSVTLWNSLVNMYAKCGALGTAMDIFNEMPEKNLVSWNVIIGALALHGSGLEAINVFEEMQVGGIWPNEITFTGLLSACNHNGLIEMGRLYFDRMKYVYGIPPDIEHYACMVDLLGRGGHFREAVRLIGGMPMKPDVMVWGALLGACRTHGNVDIGKQIMKQVLELEPYSAGLYVLLSNLFGEAKKWEDAKNIRKLMNDSKIIKSRALSFIEIEGRVYEFMVDDQKLDISTSMYSIFDQLTNHLKSTGYSYKSLNAILDV</sequence>
<dbReference type="InterPro" id="IPR046960">
    <property type="entry name" value="PPR_At4g14850-like_plant"/>
</dbReference>
<gene>
    <name evidence="3" type="ORF">CFOL_v3_11764</name>
</gene>
<reference evidence="4" key="1">
    <citation type="submission" date="2016-04" db="EMBL/GenBank/DDBJ databases">
        <title>Cephalotus genome sequencing.</title>
        <authorList>
            <person name="Fukushima K."/>
            <person name="Hasebe M."/>
            <person name="Fang X."/>
        </authorList>
    </citation>
    <scope>NUCLEOTIDE SEQUENCE [LARGE SCALE GENOMIC DNA]</scope>
    <source>
        <strain evidence="4">cv. St1</strain>
    </source>
</reference>
<feature type="repeat" description="PPR" evidence="2">
    <location>
        <begin position="96"/>
        <end position="130"/>
    </location>
</feature>